<dbReference type="Proteomes" id="UP000826195">
    <property type="component" value="Unassembled WGS sequence"/>
</dbReference>
<dbReference type="EMBL" id="JAHXZJ010000001">
    <property type="protein sequence ID" value="KAH0566898.1"/>
    <property type="molecule type" value="Genomic_DNA"/>
</dbReference>
<dbReference type="AlphaFoldDB" id="A0AAV7IQ69"/>
<protein>
    <submittedName>
        <fullName evidence="2">Uncharacterized protein</fullName>
    </submittedName>
</protein>
<comment type="caution">
    <text evidence="2">The sequence shown here is derived from an EMBL/GenBank/DDBJ whole genome shotgun (WGS) entry which is preliminary data.</text>
</comment>
<name>A0AAV7IQ69_COTGL</name>
<organism evidence="2 3">
    <name type="scientific">Cotesia glomerata</name>
    <name type="common">Lepidopteran parasitic wasp</name>
    <name type="synonym">Apanteles glomeratus</name>
    <dbReference type="NCBI Taxonomy" id="32391"/>
    <lineage>
        <taxon>Eukaryota</taxon>
        <taxon>Metazoa</taxon>
        <taxon>Ecdysozoa</taxon>
        <taxon>Arthropoda</taxon>
        <taxon>Hexapoda</taxon>
        <taxon>Insecta</taxon>
        <taxon>Pterygota</taxon>
        <taxon>Neoptera</taxon>
        <taxon>Endopterygota</taxon>
        <taxon>Hymenoptera</taxon>
        <taxon>Apocrita</taxon>
        <taxon>Ichneumonoidea</taxon>
        <taxon>Braconidae</taxon>
        <taxon>Microgastrinae</taxon>
        <taxon>Cotesia</taxon>
    </lineage>
</organism>
<reference evidence="2 3" key="1">
    <citation type="journal article" date="2021" name="J. Hered.">
        <title>A chromosome-level genome assembly of the parasitoid wasp, Cotesia glomerata (Hymenoptera: Braconidae).</title>
        <authorList>
            <person name="Pinto B.J."/>
            <person name="Weis J.J."/>
            <person name="Gamble T."/>
            <person name="Ode P.J."/>
            <person name="Paul R."/>
            <person name="Zaspel J.M."/>
        </authorList>
    </citation>
    <scope>NUCLEOTIDE SEQUENCE [LARGE SCALE GENOMIC DNA]</scope>
    <source>
        <strain evidence="2">CgM1</strain>
    </source>
</reference>
<evidence type="ECO:0000313" key="2">
    <source>
        <dbReference type="EMBL" id="KAH0566898.1"/>
    </source>
</evidence>
<evidence type="ECO:0000256" key="1">
    <source>
        <dbReference type="SAM" id="MobiDB-lite"/>
    </source>
</evidence>
<evidence type="ECO:0000313" key="3">
    <source>
        <dbReference type="Proteomes" id="UP000826195"/>
    </source>
</evidence>
<proteinExistence type="predicted"/>
<feature type="region of interest" description="Disordered" evidence="1">
    <location>
        <begin position="85"/>
        <end position="121"/>
    </location>
</feature>
<sequence>MIKLNKLLINAERFTSKTTKSTLIGLRKWFKKRAENINQQSDTITNNATCRCKIIINQNNYSAAEKQNYINEHRVFDEPLATIIPEENADNENLRNDDDTQQQTRQADTSGNTTSLHYDNPINCHFKELNNPLEVRD</sequence>
<accession>A0AAV7IQ69</accession>
<keyword evidence="3" id="KW-1185">Reference proteome</keyword>
<gene>
    <name evidence="2" type="ORF">KQX54_005276</name>
</gene>